<evidence type="ECO:0000256" key="2">
    <source>
        <dbReference type="ARBA" id="ARBA00022475"/>
    </source>
</evidence>
<proteinExistence type="predicted"/>
<evidence type="ECO:0000256" key="1">
    <source>
        <dbReference type="ARBA" id="ARBA00004651"/>
    </source>
</evidence>
<dbReference type="CDD" id="cd17324">
    <property type="entry name" value="MFS_NepI_like"/>
    <property type="match status" value="1"/>
</dbReference>
<dbReference type="GO" id="GO:0005886">
    <property type="term" value="C:plasma membrane"/>
    <property type="evidence" value="ECO:0007669"/>
    <property type="project" value="UniProtKB-SubCell"/>
</dbReference>
<dbReference type="InterPro" id="IPR011701">
    <property type="entry name" value="MFS"/>
</dbReference>
<evidence type="ECO:0000256" key="3">
    <source>
        <dbReference type="ARBA" id="ARBA00022692"/>
    </source>
</evidence>
<feature type="transmembrane region" description="Helical" evidence="6">
    <location>
        <begin position="379"/>
        <end position="398"/>
    </location>
</feature>
<feature type="transmembrane region" description="Helical" evidence="6">
    <location>
        <begin position="64"/>
        <end position="86"/>
    </location>
</feature>
<dbReference type="Proteomes" id="UP000193083">
    <property type="component" value="Unassembled WGS sequence"/>
</dbReference>
<dbReference type="GO" id="GO:0022857">
    <property type="term" value="F:transmembrane transporter activity"/>
    <property type="evidence" value="ECO:0007669"/>
    <property type="project" value="InterPro"/>
</dbReference>
<evidence type="ECO:0000256" key="6">
    <source>
        <dbReference type="SAM" id="Phobius"/>
    </source>
</evidence>
<feature type="transmembrane region" description="Helical" evidence="6">
    <location>
        <begin position="93"/>
        <end position="114"/>
    </location>
</feature>
<organism evidence="8 9">
    <name type="scientific">Mesorhizobium australicum</name>
    <dbReference type="NCBI Taxonomy" id="536018"/>
    <lineage>
        <taxon>Bacteria</taxon>
        <taxon>Pseudomonadati</taxon>
        <taxon>Pseudomonadota</taxon>
        <taxon>Alphaproteobacteria</taxon>
        <taxon>Hyphomicrobiales</taxon>
        <taxon>Phyllobacteriaceae</taxon>
        <taxon>Mesorhizobium</taxon>
    </lineage>
</organism>
<dbReference type="InterPro" id="IPR050189">
    <property type="entry name" value="MFS_Efflux_Transporters"/>
</dbReference>
<dbReference type="PROSITE" id="PS50850">
    <property type="entry name" value="MFS"/>
    <property type="match status" value="1"/>
</dbReference>
<feature type="transmembrane region" description="Helical" evidence="6">
    <location>
        <begin position="181"/>
        <end position="202"/>
    </location>
</feature>
<dbReference type="PANTHER" id="PTHR43124">
    <property type="entry name" value="PURINE EFFLUX PUMP PBUE"/>
    <property type="match status" value="1"/>
</dbReference>
<feature type="transmembrane region" description="Helical" evidence="6">
    <location>
        <begin position="223"/>
        <end position="246"/>
    </location>
</feature>
<feature type="domain" description="Major facilitator superfamily (MFS) profile" evidence="7">
    <location>
        <begin position="27"/>
        <end position="401"/>
    </location>
</feature>
<gene>
    <name evidence="8" type="ORF">SAMN02982922_4139</name>
</gene>
<dbReference type="Pfam" id="PF07690">
    <property type="entry name" value="MFS_1"/>
    <property type="match status" value="1"/>
</dbReference>
<dbReference type="EMBL" id="FXBL01000004">
    <property type="protein sequence ID" value="SMH50346.1"/>
    <property type="molecule type" value="Genomic_DNA"/>
</dbReference>
<evidence type="ECO:0000313" key="8">
    <source>
        <dbReference type="EMBL" id="SMH50346.1"/>
    </source>
</evidence>
<dbReference type="Gene3D" id="1.20.1250.20">
    <property type="entry name" value="MFS general substrate transporter like domains"/>
    <property type="match status" value="2"/>
</dbReference>
<dbReference type="InterPro" id="IPR020846">
    <property type="entry name" value="MFS_dom"/>
</dbReference>
<feature type="transmembrane region" description="Helical" evidence="6">
    <location>
        <begin position="288"/>
        <end position="306"/>
    </location>
</feature>
<dbReference type="AlphaFoldDB" id="A0A1X7PHL3"/>
<keyword evidence="3 6" id="KW-0812">Transmembrane</keyword>
<feature type="transmembrane region" description="Helical" evidence="6">
    <location>
        <begin position="258"/>
        <end position="281"/>
    </location>
</feature>
<comment type="subcellular location">
    <subcellularLocation>
        <location evidence="1">Cell membrane</location>
        <topology evidence="1">Multi-pass membrane protein</topology>
    </subcellularLocation>
</comment>
<dbReference type="SUPFAM" id="SSF103473">
    <property type="entry name" value="MFS general substrate transporter"/>
    <property type="match status" value="1"/>
</dbReference>
<evidence type="ECO:0000256" key="4">
    <source>
        <dbReference type="ARBA" id="ARBA00022989"/>
    </source>
</evidence>
<keyword evidence="4 6" id="KW-1133">Transmembrane helix</keyword>
<dbReference type="RefSeq" id="WP_085465864.1">
    <property type="nucleotide sequence ID" value="NZ_FXBL01000004.1"/>
</dbReference>
<dbReference type="PANTHER" id="PTHR43124:SF3">
    <property type="entry name" value="CHLORAMPHENICOL EFFLUX PUMP RV0191"/>
    <property type="match status" value="1"/>
</dbReference>
<feature type="transmembrane region" description="Helical" evidence="6">
    <location>
        <begin position="126"/>
        <end position="143"/>
    </location>
</feature>
<accession>A0A1X7PHL3</accession>
<sequence>MTSALDDPIRPSSLPLESAPAVNPGLVMLALAMGGFAIGTTEFAAMSLLPYFSAGLGVDEPTAAHAISAYALGVVVGAPIIAVLSARVPRRTLLMVLMAVFGVANCLSAMSPSYNWLLAFRFMSGLPHGAYFGVAALVAASLVPQNRRASAVAKVMLGLTVATIIGVPVATWLGQTFGWRWGFAVTGLLALMTFVMVAAFAPKDRPDADASPLRELGAFANRQVLLTLATAVVGFGGLFAVYSYTASTLLEVTKVEPWVVPIVIGLFGVGMTLGTIFAAWAADKALRATATGIIIASALTLFAFPFSVGNVWTISLVVFLIGCASSLGVVIQTYLMDVAKDAQTLAAAANHSAFNAANALGPWLAGLAISAGYGFPSSGFVGCGLAILGLIMWLVTLADARRSRSG</sequence>
<keyword evidence="5 6" id="KW-0472">Membrane</keyword>
<evidence type="ECO:0000313" key="9">
    <source>
        <dbReference type="Proteomes" id="UP000193083"/>
    </source>
</evidence>
<feature type="transmembrane region" description="Helical" evidence="6">
    <location>
        <begin position="155"/>
        <end position="175"/>
    </location>
</feature>
<dbReference type="InterPro" id="IPR036259">
    <property type="entry name" value="MFS_trans_sf"/>
</dbReference>
<evidence type="ECO:0000256" key="5">
    <source>
        <dbReference type="ARBA" id="ARBA00023136"/>
    </source>
</evidence>
<dbReference type="OrthoDB" id="9788453at2"/>
<protein>
    <submittedName>
        <fullName evidence="8">MFS transporter, DHA1 family, arabinose polymer transporter</fullName>
    </submittedName>
</protein>
<evidence type="ECO:0000259" key="7">
    <source>
        <dbReference type="PROSITE" id="PS50850"/>
    </source>
</evidence>
<feature type="transmembrane region" description="Helical" evidence="6">
    <location>
        <begin position="26"/>
        <end position="52"/>
    </location>
</feature>
<keyword evidence="9" id="KW-1185">Reference proteome</keyword>
<reference evidence="8 9" key="1">
    <citation type="submission" date="2017-04" db="EMBL/GenBank/DDBJ databases">
        <authorList>
            <person name="Afonso C.L."/>
            <person name="Miller P.J."/>
            <person name="Scott M.A."/>
            <person name="Spackman E."/>
            <person name="Goraichik I."/>
            <person name="Dimitrov K.M."/>
            <person name="Suarez D.L."/>
            <person name="Swayne D.E."/>
        </authorList>
    </citation>
    <scope>NUCLEOTIDE SEQUENCE [LARGE SCALE GENOMIC DNA]</scope>
    <source>
        <strain evidence="8 9">B5P</strain>
    </source>
</reference>
<feature type="transmembrane region" description="Helical" evidence="6">
    <location>
        <begin position="312"/>
        <end position="335"/>
    </location>
</feature>
<keyword evidence="2" id="KW-1003">Cell membrane</keyword>
<name>A0A1X7PHL3_9HYPH</name>
<feature type="transmembrane region" description="Helical" evidence="6">
    <location>
        <begin position="356"/>
        <end position="373"/>
    </location>
</feature>